<reference evidence="6 7" key="1">
    <citation type="submission" date="2018-03" db="EMBL/GenBank/DDBJ databases">
        <authorList>
            <person name="Gulvik C.A."/>
        </authorList>
    </citation>
    <scope>NUCLEOTIDE SEQUENCE [LARGE SCALE GENOMIC DNA]</scope>
    <source>
        <strain evidence="6 7">JCM 31581</strain>
    </source>
</reference>
<dbReference type="PANTHER" id="PTHR30514:SF1">
    <property type="entry name" value="HTH-TYPE TRANSCRIPTIONAL REGULATOR HEXR-RELATED"/>
    <property type="match status" value="1"/>
</dbReference>
<dbReference type="Pfam" id="PF01418">
    <property type="entry name" value="HTH_6"/>
    <property type="match status" value="1"/>
</dbReference>
<proteinExistence type="predicted"/>
<dbReference type="Pfam" id="PF01380">
    <property type="entry name" value="SIS"/>
    <property type="match status" value="1"/>
</dbReference>
<dbReference type="Gene3D" id="3.40.50.10490">
    <property type="entry name" value="Glucose-6-phosphate isomerase like protein, domain 1"/>
    <property type="match status" value="1"/>
</dbReference>
<evidence type="ECO:0000259" key="5">
    <source>
        <dbReference type="PROSITE" id="PS51464"/>
    </source>
</evidence>
<accession>A0A429Z6G6</accession>
<evidence type="ECO:0000259" key="4">
    <source>
        <dbReference type="PROSITE" id="PS51071"/>
    </source>
</evidence>
<dbReference type="GO" id="GO:1901135">
    <property type="term" value="P:carbohydrate derivative metabolic process"/>
    <property type="evidence" value="ECO:0007669"/>
    <property type="project" value="InterPro"/>
</dbReference>
<dbReference type="GO" id="GO:0003700">
    <property type="term" value="F:DNA-binding transcription factor activity"/>
    <property type="evidence" value="ECO:0007669"/>
    <property type="project" value="InterPro"/>
</dbReference>
<dbReference type="EMBL" id="PXZH01000002">
    <property type="protein sequence ID" value="RST89259.1"/>
    <property type="molecule type" value="Genomic_DNA"/>
</dbReference>
<comment type="caution">
    <text evidence="6">The sequence shown here is derived from an EMBL/GenBank/DDBJ whole genome shotgun (WGS) entry which is preliminary data.</text>
</comment>
<evidence type="ECO:0000256" key="2">
    <source>
        <dbReference type="ARBA" id="ARBA00023125"/>
    </source>
</evidence>
<keyword evidence="3" id="KW-0804">Transcription</keyword>
<dbReference type="Gene3D" id="1.10.10.10">
    <property type="entry name" value="Winged helix-like DNA-binding domain superfamily/Winged helix DNA-binding domain"/>
    <property type="match status" value="1"/>
</dbReference>
<keyword evidence="7" id="KW-1185">Reference proteome</keyword>
<dbReference type="PROSITE" id="PS51071">
    <property type="entry name" value="HTH_RPIR"/>
    <property type="match status" value="1"/>
</dbReference>
<dbReference type="Proteomes" id="UP000277864">
    <property type="component" value="Unassembled WGS sequence"/>
</dbReference>
<dbReference type="InterPro" id="IPR035472">
    <property type="entry name" value="RpiR-like_SIS"/>
</dbReference>
<name>A0A429Z6G6_9ENTE</name>
<feature type="domain" description="HTH rpiR-type" evidence="4">
    <location>
        <begin position="2"/>
        <end position="78"/>
    </location>
</feature>
<keyword evidence="1" id="KW-0805">Transcription regulation</keyword>
<dbReference type="InterPro" id="IPR046348">
    <property type="entry name" value="SIS_dom_sf"/>
</dbReference>
<dbReference type="OrthoDB" id="1648815at2"/>
<dbReference type="SUPFAM" id="SSF46689">
    <property type="entry name" value="Homeodomain-like"/>
    <property type="match status" value="1"/>
</dbReference>
<dbReference type="CDD" id="cd05013">
    <property type="entry name" value="SIS_RpiR"/>
    <property type="match status" value="1"/>
</dbReference>
<dbReference type="GO" id="GO:0003677">
    <property type="term" value="F:DNA binding"/>
    <property type="evidence" value="ECO:0007669"/>
    <property type="project" value="UniProtKB-KW"/>
</dbReference>
<dbReference type="RefSeq" id="WP_125943193.1">
    <property type="nucleotide sequence ID" value="NZ_PXZH01000002.1"/>
</dbReference>
<evidence type="ECO:0000313" key="6">
    <source>
        <dbReference type="EMBL" id="RST89259.1"/>
    </source>
</evidence>
<organism evidence="6 7">
    <name type="scientific">Vagococcus humatus</name>
    <dbReference type="NCBI Taxonomy" id="1889241"/>
    <lineage>
        <taxon>Bacteria</taxon>
        <taxon>Bacillati</taxon>
        <taxon>Bacillota</taxon>
        <taxon>Bacilli</taxon>
        <taxon>Lactobacillales</taxon>
        <taxon>Enterococcaceae</taxon>
        <taxon>Vagococcus</taxon>
    </lineage>
</organism>
<keyword evidence="2" id="KW-0238">DNA-binding</keyword>
<dbReference type="PANTHER" id="PTHR30514">
    <property type="entry name" value="GLUCOKINASE"/>
    <property type="match status" value="1"/>
</dbReference>
<dbReference type="InterPro" id="IPR000281">
    <property type="entry name" value="HTH_RpiR"/>
</dbReference>
<evidence type="ECO:0000256" key="3">
    <source>
        <dbReference type="ARBA" id="ARBA00023163"/>
    </source>
</evidence>
<evidence type="ECO:0000256" key="1">
    <source>
        <dbReference type="ARBA" id="ARBA00023015"/>
    </source>
</evidence>
<dbReference type="AlphaFoldDB" id="A0A429Z6G6"/>
<dbReference type="InterPro" id="IPR009057">
    <property type="entry name" value="Homeodomain-like_sf"/>
</dbReference>
<dbReference type="InterPro" id="IPR036388">
    <property type="entry name" value="WH-like_DNA-bd_sf"/>
</dbReference>
<sequence length="271" mass="29809">MTDYLELIKDNYEEFTKSEKRVADFVVSSGTKLISSTLQDIKKATSVGDATIIRFCQKLGFSGFSELKIAIAEKGYQIPDSDVSFAKIVEEKLIDSIKQTYSLAKIDSLEQAAQLIHHSQQVFIFGVGSSGLSALDMESRLLRSGIRSKAIIDPHYQAMNASLFNEKDVVIAFSLTGRTKDLVDSLTVAKQNGAKIIVISNYLLSPIAQLGDVVIQTAIEEYLLNGGSLSGKVSQIYAMDVLITCYEVMYGINNVDMRKKIAKAIVDKQVD</sequence>
<dbReference type="InterPro" id="IPR047640">
    <property type="entry name" value="RpiR-like"/>
</dbReference>
<protein>
    <submittedName>
        <fullName evidence="6">MurR/RpiR family transcriptional regulator</fullName>
    </submittedName>
</protein>
<evidence type="ECO:0000313" key="7">
    <source>
        <dbReference type="Proteomes" id="UP000277864"/>
    </source>
</evidence>
<gene>
    <name evidence="6" type="ORF">C7P63_05650</name>
</gene>
<dbReference type="InterPro" id="IPR001347">
    <property type="entry name" value="SIS_dom"/>
</dbReference>
<dbReference type="GO" id="GO:0097367">
    <property type="term" value="F:carbohydrate derivative binding"/>
    <property type="evidence" value="ECO:0007669"/>
    <property type="project" value="InterPro"/>
</dbReference>
<dbReference type="SUPFAM" id="SSF53697">
    <property type="entry name" value="SIS domain"/>
    <property type="match status" value="1"/>
</dbReference>
<dbReference type="PROSITE" id="PS51464">
    <property type="entry name" value="SIS"/>
    <property type="match status" value="1"/>
</dbReference>
<feature type="domain" description="SIS" evidence="5">
    <location>
        <begin position="112"/>
        <end position="252"/>
    </location>
</feature>